<dbReference type="SUPFAM" id="SSF102114">
    <property type="entry name" value="Radical SAM enzymes"/>
    <property type="match status" value="1"/>
</dbReference>
<dbReference type="SFLD" id="SFLDG01386">
    <property type="entry name" value="main_SPASM_domain-containing"/>
    <property type="match status" value="1"/>
</dbReference>
<dbReference type="PROSITE" id="PS01305">
    <property type="entry name" value="MOAA_NIFB_PQQE"/>
    <property type="match status" value="1"/>
</dbReference>
<dbReference type="RefSeq" id="WP_070652318.1">
    <property type="nucleotide sequence ID" value="NZ_CP132484.1"/>
</dbReference>
<dbReference type="Pfam" id="PF04055">
    <property type="entry name" value="Radical_SAM"/>
    <property type="match status" value="1"/>
</dbReference>
<dbReference type="Proteomes" id="UP001229832">
    <property type="component" value="Chromosome"/>
</dbReference>
<dbReference type="Gene3D" id="3.20.20.70">
    <property type="entry name" value="Aldolase class I"/>
    <property type="match status" value="1"/>
</dbReference>
<dbReference type="CDD" id="cd01335">
    <property type="entry name" value="Radical_SAM"/>
    <property type="match status" value="1"/>
</dbReference>
<name>A0ABD7Z9R2_LACZE</name>
<dbReference type="GeneID" id="93268023"/>
<evidence type="ECO:0000256" key="6">
    <source>
        <dbReference type="ARBA" id="ARBA00023014"/>
    </source>
</evidence>
<dbReference type="SFLD" id="SFLDG01384">
    <property type="entry name" value="thioether_bond_formation_requi"/>
    <property type="match status" value="1"/>
</dbReference>
<evidence type="ECO:0000256" key="2">
    <source>
        <dbReference type="ARBA" id="ARBA00022485"/>
    </source>
</evidence>
<keyword evidence="2" id="KW-0004">4Fe-4S</keyword>
<dbReference type="PANTHER" id="PTHR43273:SF8">
    <property type="entry name" value="RADICAL SAM DOMAIN PROTEIN"/>
    <property type="match status" value="1"/>
</dbReference>
<proteinExistence type="predicted"/>
<evidence type="ECO:0000313" key="8">
    <source>
        <dbReference type="EMBL" id="WLV83904.1"/>
    </source>
</evidence>
<dbReference type="SFLD" id="SFLDG01067">
    <property type="entry name" value="SPASM/twitch_domain_containing"/>
    <property type="match status" value="1"/>
</dbReference>
<feature type="domain" description="Radical SAM core" evidence="7">
    <location>
        <begin position="83"/>
        <end position="323"/>
    </location>
</feature>
<organism evidence="8 9">
    <name type="scientific">Lacticaseibacillus zeae subsp. silagei</name>
    <dbReference type="NCBI Taxonomy" id="3068307"/>
    <lineage>
        <taxon>Bacteria</taxon>
        <taxon>Bacillati</taxon>
        <taxon>Bacillota</taxon>
        <taxon>Bacilli</taxon>
        <taxon>Lactobacillales</taxon>
        <taxon>Lactobacillaceae</taxon>
        <taxon>Lacticaseibacillus</taxon>
    </lineage>
</organism>
<evidence type="ECO:0000256" key="4">
    <source>
        <dbReference type="ARBA" id="ARBA00022723"/>
    </source>
</evidence>
<evidence type="ECO:0000313" key="9">
    <source>
        <dbReference type="Proteomes" id="UP001229832"/>
    </source>
</evidence>
<reference evidence="8 9" key="1">
    <citation type="submission" date="2023-08" db="EMBL/GenBank/DDBJ databases">
        <authorList>
            <person name="Buchebner-Jance M."/>
        </authorList>
    </citation>
    <scope>NUCLEOTIDE SEQUENCE [LARGE SCALE GENOMIC DNA]</scope>
    <source>
        <strain evidence="8 9">NCIMB 15475</strain>
    </source>
</reference>
<comment type="cofactor">
    <cofactor evidence="1">
        <name>[4Fe-4S] cluster</name>
        <dbReference type="ChEBI" id="CHEBI:49883"/>
    </cofactor>
</comment>
<evidence type="ECO:0000256" key="5">
    <source>
        <dbReference type="ARBA" id="ARBA00023004"/>
    </source>
</evidence>
<gene>
    <name evidence="8" type="ORF">LACZS2_000297</name>
</gene>
<evidence type="ECO:0000256" key="1">
    <source>
        <dbReference type="ARBA" id="ARBA00001966"/>
    </source>
</evidence>
<dbReference type="InterPro" id="IPR013785">
    <property type="entry name" value="Aldolase_TIM"/>
</dbReference>
<keyword evidence="3" id="KW-0949">S-adenosyl-L-methionine</keyword>
<dbReference type="PROSITE" id="PS51918">
    <property type="entry name" value="RADICAL_SAM"/>
    <property type="match status" value="1"/>
</dbReference>
<accession>A0ABD7Z9R2</accession>
<keyword evidence="9" id="KW-1185">Reference proteome</keyword>
<dbReference type="InterPro" id="IPR007197">
    <property type="entry name" value="rSAM"/>
</dbReference>
<dbReference type="EMBL" id="CP132485">
    <property type="protein sequence ID" value="WLV83904.1"/>
    <property type="molecule type" value="Genomic_DNA"/>
</dbReference>
<sequence>MDTPFIKTLRSPNGHYCYDVNTNSIVRISKHLYSALNESWTVDELISDSRTQSEAKLLISQGLLSSHRVSNIRHPYTDDLKYYLNNKIDQMTLQLTQNCNLRCSYCPYTQMNKQQRGFSSNTMTKEIGEMAIDFLREHSSDNEKVTIGFYGGEPLINFKLIQHLTQYAKSALLGKKVSYTITTNGTLLTPRILKFLHENDCSLLLSIDGPENIQNKNRFFANGKGSFARVYENLRKLRMSFGSELSHMISINMVMDPSNDFDQINHLFADPLFKDIPIQAVLLDDEFSDHKNKVSRDFLDKYIYQEALASLSFLDVVEDLQVSPIFLTFLGKLKGTEQQMRGKRSKLPDVGAPAGPCIPGQRRLFVDYRGNLFPCERVSETSACMRIGNLSSGFNYVAAERLLNVATLIADRCKDCFAFNSCISCCKVADDNGSLSAEKLLKGCAMSKEIVLQDLEESVLIKEAYSVYGKSKRYGN</sequence>
<dbReference type="InterPro" id="IPR058240">
    <property type="entry name" value="rSAM_sf"/>
</dbReference>
<dbReference type="InterPro" id="IPR000385">
    <property type="entry name" value="MoaA_NifB_PqqE_Fe-S-bd_CS"/>
</dbReference>
<dbReference type="SFLD" id="SFLDS00029">
    <property type="entry name" value="Radical_SAM"/>
    <property type="match status" value="1"/>
</dbReference>
<keyword evidence="6" id="KW-0411">Iron-sulfur</keyword>
<dbReference type="GO" id="GO:0051539">
    <property type="term" value="F:4 iron, 4 sulfur cluster binding"/>
    <property type="evidence" value="ECO:0007669"/>
    <property type="project" value="UniProtKB-KW"/>
</dbReference>
<dbReference type="PANTHER" id="PTHR43273">
    <property type="entry name" value="ANAEROBIC SULFATASE-MATURATING ENZYME HOMOLOG ASLB-RELATED"/>
    <property type="match status" value="1"/>
</dbReference>
<dbReference type="GO" id="GO:0046872">
    <property type="term" value="F:metal ion binding"/>
    <property type="evidence" value="ECO:0007669"/>
    <property type="project" value="UniProtKB-KW"/>
</dbReference>
<keyword evidence="4" id="KW-0479">Metal-binding</keyword>
<dbReference type="AlphaFoldDB" id="A0ABD7Z9R2"/>
<dbReference type="InterPro" id="IPR023867">
    <property type="entry name" value="Sulphatase_maturase_rSAM"/>
</dbReference>
<evidence type="ECO:0000256" key="3">
    <source>
        <dbReference type="ARBA" id="ARBA00022691"/>
    </source>
</evidence>
<evidence type="ECO:0000259" key="7">
    <source>
        <dbReference type="PROSITE" id="PS51918"/>
    </source>
</evidence>
<protein>
    <submittedName>
        <fullName evidence="8">Radical SAM protein</fullName>
    </submittedName>
</protein>
<keyword evidence="5" id="KW-0408">Iron</keyword>